<dbReference type="InterPro" id="IPR001387">
    <property type="entry name" value="Cro/C1-type_HTH"/>
</dbReference>
<feature type="domain" description="HTH cro/C1-type" evidence="1">
    <location>
        <begin position="24"/>
        <end position="72"/>
    </location>
</feature>
<dbReference type="SMART" id="SM00530">
    <property type="entry name" value="HTH_XRE"/>
    <property type="match status" value="1"/>
</dbReference>
<dbReference type="PROSITE" id="PS50943">
    <property type="entry name" value="HTH_CROC1"/>
    <property type="match status" value="1"/>
</dbReference>
<name>A0A6I2KYM0_9BURK</name>
<reference evidence="2 3" key="1">
    <citation type="submission" date="2019-11" db="EMBL/GenBank/DDBJ databases">
        <title>Novel species isolated from a subtropical stream in China.</title>
        <authorList>
            <person name="Lu H."/>
        </authorList>
    </citation>
    <scope>NUCLEOTIDE SEQUENCE [LARGE SCALE GENOMIC DNA]</scope>
    <source>
        <strain evidence="2 3">FT80W</strain>
    </source>
</reference>
<comment type="caution">
    <text evidence="2">The sequence shown here is derived from an EMBL/GenBank/DDBJ whole genome shotgun (WGS) entry which is preliminary data.</text>
</comment>
<sequence>MKKPLPTSAKDTFSQNIGLVPHVKNLSQEKLAEMANLHRMYVGQIERGDVTPTLEAAERVAQSLDLELWEVLQPGFSLDAVIKQER</sequence>
<gene>
    <name evidence="2" type="ORF">GJ699_03840</name>
</gene>
<dbReference type="Proteomes" id="UP000433309">
    <property type="component" value="Unassembled WGS sequence"/>
</dbReference>
<dbReference type="EMBL" id="WKJK01000002">
    <property type="protein sequence ID" value="MRW89109.1"/>
    <property type="molecule type" value="Genomic_DNA"/>
</dbReference>
<evidence type="ECO:0000313" key="3">
    <source>
        <dbReference type="Proteomes" id="UP000433309"/>
    </source>
</evidence>
<proteinExistence type="predicted"/>
<evidence type="ECO:0000313" key="2">
    <source>
        <dbReference type="EMBL" id="MRW89109.1"/>
    </source>
</evidence>
<keyword evidence="3" id="KW-1185">Reference proteome</keyword>
<evidence type="ECO:0000259" key="1">
    <source>
        <dbReference type="PROSITE" id="PS50943"/>
    </source>
</evidence>
<dbReference type="Gene3D" id="1.10.260.40">
    <property type="entry name" value="lambda repressor-like DNA-binding domains"/>
    <property type="match status" value="1"/>
</dbReference>
<dbReference type="CDD" id="cd00093">
    <property type="entry name" value="HTH_XRE"/>
    <property type="match status" value="1"/>
</dbReference>
<dbReference type="AlphaFoldDB" id="A0A6I2KYM0"/>
<organism evidence="2 3">
    <name type="scientific">Duganella guangzhouensis</name>
    <dbReference type="NCBI Taxonomy" id="2666084"/>
    <lineage>
        <taxon>Bacteria</taxon>
        <taxon>Pseudomonadati</taxon>
        <taxon>Pseudomonadota</taxon>
        <taxon>Betaproteobacteria</taxon>
        <taxon>Burkholderiales</taxon>
        <taxon>Oxalobacteraceae</taxon>
        <taxon>Telluria group</taxon>
        <taxon>Duganella</taxon>
    </lineage>
</organism>
<dbReference type="Pfam" id="PF01381">
    <property type="entry name" value="HTH_3"/>
    <property type="match status" value="1"/>
</dbReference>
<dbReference type="GO" id="GO:0003677">
    <property type="term" value="F:DNA binding"/>
    <property type="evidence" value="ECO:0007669"/>
    <property type="project" value="InterPro"/>
</dbReference>
<dbReference type="RefSeq" id="WP_154373310.1">
    <property type="nucleotide sequence ID" value="NZ_WKJK01000002.1"/>
</dbReference>
<dbReference type="SUPFAM" id="SSF47413">
    <property type="entry name" value="lambda repressor-like DNA-binding domains"/>
    <property type="match status" value="1"/>
</dbReference>
<protein>
    <submittedName>
        <fullName evidence="2">Helix-turn-helix domain-containing protein</fullName>
    </submittedName>
</protein>
<accession>A0A6I2KYM0</accession>
<dbReference type="InterPro" id="IPR010982">
    <property type="entry name" value="Lambda_DNA-bd_dom_sf"/>
</dbReference>